<accession>A0AC34PXF3</accession>
<organism evidence="1 2">
    <name type="scientific">Panagrolaimus sp. JU765</name>
    <dbReference type="NCBI Taxonomy" id="591449"/>
    <lineage>
        <taxon>Eukaryota</taxon>
        <taxon>Metazoa</taxon>
        <taxon>Ecdysozoa</taxon>
        <taxon>Nematoda</taxon>
        <taxon>Chromadorea</taxon>
        <taxon>Rhabditida</taxon>
        <taxon>Tylenchina</taxon>
        <taxon>Panagrolaimomorpha</taxon>
        <taxon>Panagrolaimoidea</taxon>
        <taxon>Panagrolaimidae</taxon>
        <taxon>Panagrolaimus</taxon>
    </lineage>
</organism>
<protein>
    <submittedName>
        <fullName evidence="2">Uncharacterized protein</fullName>
    </submittedName>
</protein>
<dbReference type="Proteomes" id="UP000887576">
    <property type="component" value="Unplaced"/>
</dbReference>
<proteinExistence type="predicted"/>
<evidence type="ECO:0000313" key="1">
    <source>
        <dbReference type="Proteomes" id="UP000887576"/>
    </source>
</evidence>
<reference evidence="2" key="1">
    <citation type="submission" date="2022-11" db="UniProtKB">
        <authorList>
            <consortium name="WormBaseParasite"/>
        </authorList>
    </citation>
    <scope>IDENTIFICATION</scope>
</reference>
<name>A0AC34PXF3_9BILA</name>
<sequence>MQDVNFVVTKEMVDEMFEDEMAEHYSK</sequence>
<evidence type="ECO:0000313" key="2">
    <source>
        <dbReference type="WBParaSite" id="JU765_v2.g10915.t1"/>
    </source>
</evidence>
<dbReference type="WBParaSite" id="JU765_v2.g10915.t1">
    <property type="protein sequence ID" value="JU765_v2.g10915.t1"/>
    <property type="gene ID" value="JU765_v2.g10915"/>
</dbReference>